<name>A0A1M7PU73_9PSED</name>
<feature type="region of interest" description="Disordered" evidence="1">
    <location>
        <begin position="20"/>
        <end position="52"/>
    </location>
</feature>
<protein>
    <submittedName>
        <fullName evidence="2">Uncharacterized protein</fullName>
    </submittedName>
</protein>
<evidence type="ECO:0000256" key="1">
    <source>
        <dbReference type="SAM" id="MobiDB-lite"/>
    </source>
</evidence>
<dbReference type="AlphaFoldDB" id="A0A1M7PU73"/>
<gene>
    <name evidence="2" type="ORF">SAMN05216593_113117</name>
</gene>
<proteinExistence type="predicted"/>
<sequence length="85" mass="9217">MDAVKGTGALEKASDLLEAIGSAPEDGDMQQLGSHGLLSKVPPGPLVDRGMIRRNPSTKRYKLGYRFLEIVRGAWLDALAKDIPR</sequence>
<dbReference type="EMBL" id="FRDA01000013">
    <property type="protein sequence ID" value="SHN21009.1"/>
    <property type="molecule type" value="Genomic_DNA"/>
</dbReference>
<evidence type="ECO:0000313" key="2">
    <source>
        <dbReference type="EMBL" id="SHN21009.1"/>
    </source>
</evidence>
<dbReference type="OrthoDB" id="9807558at2"/>
<evidence type="ECO:0000313" key="3">
    <source>
        <dbReference type="Proteomes" id="UP000183983"/>
    </source>
</evidence>
<reference evidence="2 3" key="1">
    <citation type="submission" date="2016-11" db="EMBL/GenBank/DDBJ databases">
        <authorList>
            <person name="Jaros S."/>
            <person name="Januszkiewicz K."/>
            <person name="Wedrychowicz H."/>
        </authorList>
    </citation>
    <scope>NUCLEOTIDE SEQUENCE [LARGE SCALE GENOMIC DNA]</scope>
    <source>
        <strain evidence="2 3">LMG 26898</strain>
    </source>
</reference>
<dbReference type="Proteomes" id="UP000183983">
    <property type="component" value="Unassembled WGS sequence"/>
</dbReference>
<accession>A0A1M7PU73</accession>
<dbReference type="RefSeq" id="WP_141121884.1">
    <property type="nucleotide sequence ID" value="NZ_FRDA01000013.1"/>
</dbReference>
<organism evidence="2 3">
    <name type="scientific">Pseudomonas asturiensis</name>
    <dbReference type="NCBI Taxonomy" id="1190415"/>
    <lineage>
        <taxon>Bacteria</taxon>
        <taxon>Pseudomonadati</taxon>
        <taxon>Pseudomonadota</taxon>
        <taxon>Gammaproteobacteria</taxon>
        <taxon>Pseudomonadales</taxon>
        <taxon>Pseudomonadaceae</taxon>
        <taxon>Pseudomonas</taxon>
    </lineage>
</organism>